<dbReference type="EMBL" id="VTES01000015">
    <property type="protein sequence ID" value="TYS55806.1"/>
    <property type="molecule type" value="Genomic_DNA"/>
</dbReference>
<accession>A0A5D4S1U9</accession>
<evidence type="ECO:0000313" key="1">
    <source>
        <dbReference type="EMBL" id="TYS55806.1"/>
    </source>
</evidence>
<dbReference type="AlphaFoldDB" id="A0A5D4S1U9"/>
<dbReference type="Proteomes" id="UP000323732">
    <property type="component" value="Unassembled WGS sequence"/>
</dbReference>
<gene>
    <name evidence="1" type="ORF">FZD47_25440</name>
</gene>
<comment type="caution">
    <text evidence="1">The sequence shown here is derived from an EMBL/GenBank/DDBJ whole genome shotgun (WGS) entry which is preliminary data.</text>
</comment>
<protein>
    <submittedName>
        <fullName evidence="1">Uncharacterized protein</fullName>
    </submittedName>
</protein>
<sequence>MVDCPTHWNMTREDYLNNVTGTVRNRDEGELILRDYLKPFSEVTERYIASNMAQKEFDDLVKLMSS</sequence>
<proteinExistence type="predicted"/>
<organism evidence="1 2">
    <name type="scientific">Bacillus infantis</name>
    <dbReference type="NCBI Taxonomy" id="324767"/>
    <lineage>
        <taxon>Bacteria</taxon>
        <taxon>Bacillati</taxon>
        <taxon>Bacillota</taxon>
        <taxon>Bacilli</taxon>
        <taxon>Bacillales</taxon>
        <taxon>Bacillaceae</taxon>
        <taxon>Bacillus</taxon>
    </lineage>
</organism>
<evidence type="ECO:0000313" key="2">
    <source>
        <dbReference type="Proteomes" id="UP000323732"/>
    </source>
</evidence>
<reference evidence="1 2" key="1">
    <citation type="submission" date="2019-08" db="EMBL/GenBank/DDBJ databases">
        <title>Bacillus genomes from the desert of Cuatro Cienegas, Coahuila.</title>
        <authorList>
            <person name="Olmedo-Alvarez G."/>
        </authorList>
    </citation>
    <scope>NUCLEOTIDE SEQUENCE [LARGE SCALE GENOMIC DNA]</scope>
    <source>
        <strain evidence="1 2">CH37_1T</strain>
    </source>
</reference>
<name>A0A5D4S1U9_9BACI</name>